<dbReference type="Gene3D" id="3.10.450.50">
    <property type="match status" value="1"/>
</dbReference>
<evidence type="ECO:0000313" key="3">
    <source>
        <dbReference type="Proteomes" id="UP000287385"/>
    </source>
</evidence>
<sequence length="71" mass="8519">MTHDLNLENKLEALVQRVEELEGEAAIRRLQARYMFLCDTPCPEFGIQTDKDRIDRIMDLYTEDAIWEWCR</sequence>
<dbReference type="AlphaFoldDB" id="A0A401X5L4"/>
<dbReference type="Proteomes" id="UP000287385">
    <property type="component" value="Unassembled WGS sequence"/>
</dbReference>
<keyword evidence="1" id="KW-0175">Coiled coil</keyword>
<dbReference type="SUPFAM" id="SSF54427">
    <property type="entry name" value="NTF2-like"/>
    <property type="match status" value="1"/>
</dbReference>
<accession>A0A401X5L4</accession>
<proteinExistence type="predicted"/>
<comment type="caution">
    <text evidence="2">The sequence shown here is derived from an EMBL/GenBank/DDBJ whole genome shotgun (WGS) entry which is preliminary data.</text>
</comment>
<feature type="coiled-coil region" evidence="1">
    <location>
        <begin position="4"/>
        <end position="31"/>
    </location>
</feature>
<keyword evidence="3" id="KW-1185">Reference proteome</keyword>
<dbReference type="InterPro" id="IPR032710">
    <property type="entry name" value="NTF2-like_dom_sf"/>
</dbReference>
<protein>
    <submittedName>
        <fullName evidence="2">Uncharacterized protein</fullName>
    </submittedName>
</protein>
<name>A0A401X5L4_ACEPA</name>
<dbReference type="EMBL" id="BDEV01000082">
    <property type="protein sequence ID" value="GCD62969.1"/>
    <property type="molecule type" value="Genomic_DNA"/>
</dbReference>
<evidence type="ECO:0000313" key="2">
    <source>
        <dbReference type="EMBL" id="GCD62969.1"/>
    </source>
</evidence>
<evidence type="ECO:0000256" key="1">
    <source>
        <dbReference type="SAM" id="Coils"/>
    </source>
</evidence>
<reference evidence="2 3" key="1">
    <citation type="submission" date="2016-06" db="EMBL/GenBank/DDBJ databases">
        <title>Acetobacter pasteurianus NBRC 3278 whole genome sequencing project.</title>
        <authorList>
            <person name="Matsutani M."/>
            <person name="Shiwa Y."/>
            <person name="Okamoto-Kainuma A."/>
            <person name="Ishikawa M."/>
            <person name="Koizumi Y."/>
            <person name="Yoshikawa H."/>
            <person name="Yakushi T."/>
            <person name="Matsushita K."/>
        </authorList>
    </citation>
    <scope>NUCLEOTIDE SEQUENCE [LARGE SCALE GENOMIC DNA]</scope>
    <source>
        <strain evidence="2 3">NBRC 3278</strain>
    </source>
</reference>
<organism evidence="2 3">
    <name type="scientific">Acetobacter pasteurianus NBRC 3278</name>
    <dbReference type="NCBI Taxonomy" id="1226660"/>
    <lineage>
        <taxon>Bacteria</taxon>
        <taxon>Pseudomonadati</taxon>
        <taxon>Pseudomonadota</taxon>
        <taxon>Alphaproteobacteria</taxon>
        <taxon>Acetobacterales</taxon>
        <taxon>Acetobacteraceae</taxon>
        <taxon>Acetobacter</taxon>
    </lineage>
</organism>
<gene>
    <name evidence="2" type="ORF">NBRC3278_2062</name>
</gene>